<reference evidence="1 2" key="1">
    <citation type="submission" date="2018-09" db="EMBL/GenBank/DDBJ databases">
        <authorList>
            <consortium name="Pathogen Informatics"/>
        </authorList>
    </citation>
    <scope>NUCLEOTIDE SEQUENCE [LARGE SCALE GENOMIC DNA]</scope>
    <source>
        <strain evidence="1 2">OH-22767</strain>
    </source>
</reference>
<evidence type="ECO:0008006" key="3">
    <source>
        <dbReference type="Google" id="ProtNLM"/>
    </source>
</evidence>
<dbReference type="AlphaFoldDB" id="A0A383U1C4"/>
<accession>A0A383U1C4</accession>
<keyword evidence="2" id="KW-1185">Reference proteome</keyword>
<evidence type="ECO:0000313" key="1">
    <source>
        <dbReference type="EMBL" id="SZD72961.1"/>
    </source>
</evidence>
<dbReference type="PANTHER" id="PTHR43393:SF3">
    <property type="entry name" value="LYSINE DECARBOXYLASE-LIKE PROTEIN"/>
    <property type="match status" value="1"/>
</dbReference>
<dbReference type="Gene3D" id="3.40.50.450">
    <property type="match status" value="1"/>
</dbReference>
<protein>
    <recommendedName>
        <fullName evidence="3">Lysine decarboxylase</fullName>
    </recommendedName>
</protein>
<dbReference type="Proteomes" id="UP000262142">
    <property type="component" value="Unassembled WGS sequence"/>
</dbReference>
<dbReference type="SUPFAM" id="SSF102405">
    <property type="entry name" value="MCP/YpsA-like"/>
    <property type="match status" value="1"/>
</dbReference>
<sequence>MSGENKEIFIRNYRDWENFLSLQKNFKQVFVQDIDFREKGTDFSGLALKNTTFFGCRLNRQQTKDLVEAGAFVYPKFEHLPYNPNRQNLYTHQELLAKFDQGSEDSVDLKIYESFKETRYTPSIQDAMAQRLHDFNIDESLRRLILYDEKGMTEKKAVGFMGGHSARRGSEYYVKVAQTAKLMTENGYYIVSGGGPGIMEAANLGAYFGGKTNEELADAIEILSDLDFPVDLANPKDYLAQNYVAQAQKVLKKYPDGQENLAIPTWFYGHEPTNVFASHIAKYFSNSIREDTLLAICLYGVVFAPGSAGTTQEIFQEAAQNHYGTFGYISPMVFLGKSRYVEETSLYSVLHQLAVGKKYKKLLYLADEPALVLEFIENHPPQPVEDGLDYIHEL</sequence>
<gene>
    <name evidence="1" type="ORF">SAMEA104719789_01077</name>
</gene>
<proteinExistence type="predicted"/>
<dbReference type="EMBL" id="UNSC01000004">
    <property type="protein sequence ID" value="SZD72961.1"/>
    <property type="molecule type" value="Genomic_DNA"/>
</dbReference>
<dbReference type="RefSeq" id="WP_185124688.1">
    <property type="nucleotide sequence ID" value="NZ_UNSC01000004.1"/>
</dbReference>
<dbReference type="PANTHER" id="PTHR43393">
    <property type="entry name" value="CYTOKININ RIBOSIDE 5'-MONOPHOSPHATE PHOSPHORIBOHYDROLASE"/>
    <property type="match status" value="1"/>
</dbReference>
<organism evidence="1 2">
    <name type="scientific">Candidatus Ornithobacterium hominis</name>
    <dbReference type="NCBI Taxonomy" id="2497989"/>
    <lineage>
        <taxon>Bacteria</taxon>
        <taxon>Pseudomonadati</taxon>
        <taxon>Bacteroidota</taxon>
        <taxon>Flavobacteriia</taxon>
        <taxon>Flavobacteriales</taxon>
        <taxon>Weeksellaceae</taxon>
        <taxon>Ornithobacterium</taxon>
    </lineage>
</organism>
<dbReference type="GO" id="GO:0005829">
    <property type="term" value="C:cytosol"/>
    <property type="evidence" value="ECO:0007669"/>
    <property type="project" value="TreeGrafter"/>
</dbReference>
<evidence type="ECO:0000313" key="2">
    <source>
        <dbReference type="Proteomes" id="UP000262142"/>
    </source>
</evidence>
<name>A0A383U1C4_9FLAO</name>
<dbReference type="InterPro" id="IPR052341">
    <property type="entry name" value="LOG_family_nucleotidases"/>
</dbReference>